<proteinExistence type="predicted"/>
<organism evidence="2 3">
    <name type="scientific">Penicillium roqueforti (strain FM164)</name>
    <dbReference type="NCBI Taxonomy" id="1365484"/>
    <lineage>
        <taxon>Eukaryota</taxon>
        <taxon>Fungi</taxon>
        <taxon>Dikarya</taxon>
        <taxon>Ascomycota</taxon>
        <taxon>Pezizomycotina</taxon>
        <taxon>Eurotiomycetes</taxon>
        <taxon>Eurotiomycetidae</taxon>
        <taxon>Eurotiales</taxon>
        <taxon>Aspergillaceae</taxon>
        <taxon>Penicillium</taxon>
    </lineage>
</organism>
<dbReference type="OrthoDB" id="4360605at2759"/>
<dbReference type="EMBL" id="HG792026">
    <property type="protein sequence ID" value="CDM38474.1"/>
    <property type="molecule type" value="Genomic_DNA"/>
</dbReference>
<evidence type="ECO:0000256" key="1">
    <source>
        <dbReference type="SAM" id="MobiDB-lite"/>
    </source>
</evidence>
<feature type="compositionally biased region" description="Polar residues" evidence="1">
    <location>
        <begin position="30"/>
        <end position="40"/>
    </location>
</feature>
<dbReference type="AlphaFoldDB" id="W6QWE1"/>
<feature type="region of interest" description="Disordered" evidence="1">
    <location>
        <begin position="1"/>
        <end position="42"/>
    </location>
</feature>
<protein>
    <submittedName>
        <fullName evidence="2">Uncharacterized protein</fullName>
    </submittedName>
</protein>
<name>W6QWE1_PENRF</name>
<dbReference type="Proteomes" id="UP000030686">
    <property type="component" value="Unassembled WGS sequence"/>
</dbReference>
<feature type="compositionally biased region" description="Polar residues" evidence="1">
    <location>
        <begin position="1"/>
        <end position="11"/>
    </location>
</feature>
<keyword evidence="3" id="KW-1185">Reference proteome</keyword>
<accession>W6QWE1</accession>
<evidence type="ECO:0000313" key="2">
    <source>
        <dbReference type="EMBL" id="CDM38474.1"/>
    </source>
</evidence>
<evidence type="ECO:0000313" key="3">
    <source>
        <dbReference type="Proteomes" id="UP000030686"/>
    </source>
</evidence>
<gene>
    <name evidence="2" type="ORF">PROQFM164_S12g000083</name>
</gene>
<sequence>MAHNSKSSGNSAGRGAAKVKPRAGRLCTDSPYSDRSTVPTSKVDCDPLKPVAKLYKGLGYSVIKSA</sequence>
<reference evidence="2" key="1">
    <citation type="journal article" date="2014" name="Nat. Commun.">
        <title>Multiple recent horizontal transfers of a large genomic region in cheese making fungi.</title>
        <authorList>
            <person name="Cheeseman K."/>
            <person name="Ropars J."/>
            <person name="Renault P."/>
            <person name="Dupont J."/>
            <person name="Gouzy J."/>
            <person name="Branca A."/>
            <person name="Abraham A.L."/>
            <person name="Ceppi M."/>
            <person name="Conseiller E."/>
            <person name="Debuchy R."/>
            <person name="Malagnac F."/>
            <person name="Goarin A."/>
            <person name="Silar P."/>
            <person name="Lacoste S."/>
            <person name="Sallet E."/>
            <person name="Bensimon A."/>
            <person name="Giraud T."/>
            <person name="Brygoo Y."/>
        </authorList>
    </citation>
    <scope>NUCLEOTIDE SEQUENCE [LARGE SCALE GENOMIC DNA]</scope>
    <source>
        <strain evidence="2">FM164</strain>
    </source>
</reference>